<evidence type="ECO:0000313" key="2">
    <source>
        <dbReference type="Proteomes" id="UP000004524"/>
    </source>
</evidence>
<gene>
    <name evidence="1" type="ORF">PBR_1968</name>
</gene>
<dbReference type="Proteomes" id="UP000004524">
    <property type="component" value="Unassembled WGS sequence"/>
</dbReference>
<accession>D8DWD8</accession>
<dbReference type="STRING" id="77095.SAMN05216455_104218"/>
<proteinExistence type="predicted"/>
<dbReference type="AlphaFoldDB" id="D8DWD8"/>
<organism evidence="1 2">
    <name type="scientific">Segatella baroniae B14</name>
    <dbReference type="NCBI Taxonomy" id="752555"/>
    <lineage>
        <taxon>Bacteria</taxon>
        <taxon>Pseudomonadati</taxon>
        <taxon>Bacteroidota</taxon>
        <taxon>Bacteroidia</taxon>
        <taxon>Bacteroidales</taxon>
        <taxon>Prevotellaceae</taxon>
        <taxon>Segatella</taxon>
    </lineage>
</organism>
<dbReference type="EMBL" id="ADWO01000053">
    <property type="protein sequence ID" value="EFI72198.1"/>
    <property type="molecule type" value="Genomic_DNA"/>
</dbReference>
<name>D8DWD8_9BACT</name>
<reference evidence="1 2" key="1">
    <citation type="journal article" date="2010" name="Microb. Ecol.">
        <title>Comparative genome analysis of Prevotella ruminicola and Prevotella bryantii: insights into their environmental niche.</title>
        <authorList>
            <consortium name="North American Consortium for Rumen Bacteria"/>
            <person name="Purushe J."/>
            <person name="Fouts D.E."/>
            <person name="Morrison M."/>
            <person name="White B.A."/>
            <person name="Mackie R.I."/>
            <person name="Coutinho P.M."/>
            <person name="Henrissat B."/>
            <person name="Nelson K.E."/>
        </authorList>
    </citation>
    <scope>NUCLEOTIDE SEQUENCE [LARGE SCALE GENOMIC DNA]</scope>
    <source>
        <strain evidence="1 2">B14</strain>
    </source>
</reference>
<sequence>MKKSLHYFWLSLALAIGIFCSSCMDRDYSLSDIDAIFGIGSDSLALPVNNSTAEIPLDSFVHINTSNFIDILDNGDYVFHLSDASEKTASATVKEVTQEAREFPQRYVSLPLMGLAKNNTRKRTSAIGDGDGTFVITEADSLALATFDYSISNVPDEIYDLTSATFDDTYLDVTFSFNSAFQGCFKQVYNMAFRLPSFFVLDKAVYNGQEINPTANQVSLLNLSTSSSHTIRFYVKGLDFTANDKLGSLVFKKGESIKASGRVGLAMTLLKQDLIKTEGLVNGAIVGSAKVSKTTISYATGKFSPSFNFANWGSVKLNNIPSVLSDDSVKVDLYDPHVNLTISSTPILPIDVKVSGNLIAYDAANQVIKSLAIDPFIIPRNAGVVSLRRRYAASSGDTSVVVVPELSTLVNKIPSVIKFADIKAIGDTSTSTSVQLGTSYTLTSKYAVDCPLAFADSARIVYRKDMTGWNSSLKDLQFKDEDTEIVVTSDVENKIPMYLQLSAYGVNNRGQAISDSRLKIVVENVIAPSLDGKTPVHTSVRVVVKPLDPTVLKDLDGIKIRFDGTTSYDGESIQNVGLNAYYQTLKMNNIAVTIYGKLIYDAN</sequence>
<dbReference type="RefSeq" id="WP_006282327.1">
    <property type="nucleotide sequence ID" value="NZ_ADWO01000053.1"/>
</dbReference>
<comment type="caution">
    <text evidence="1">The sequence shown here is derived from an EMBL/GenBank/DDBJ whole genome shotgun (WGS) entry which is preliminary data.</text>
</comment>
<evidence type="ECO:0000313" key="1">
    <source>
        <dbReference type="EMBL" id="EFI72198.1"/>
    </source>
</evidence>
<protein>
    <submittedName>
        <fullName evidence="1">Uncharacterized protein</fullName>
    </submittedName>
</protein>
<dbReference type="OrthoDB" id="1029099at2"/>
<keyword evidence="2" id="KW-1185">Reference proteome</keyword>